<name>A0AAN8MYG3_9PEZI</name>
<feature type="compositionally biased region" description="Basic and acidic residues" evidence="1">
    <location>
        <begin position="127"/>
        <end position="150"/>
    </location>
</feature>
<dbReference type="EMBL" id="JAVHNR010000008">
    <property type="protein sequence ID" value="KAK6335073.1"/>
    <property type="molecule type" value="Genomic_DNA"/>
</dbReference>
<evidence type="ECO:0000313" key="3">
    <source>
        <dbReference type="Proteomes" id="UP001313282"/>
    </source>
</evidence>
<evidence type="ECO:0000256" key="1">
    <source>
        <dbReference type="SAM" id="MobiDB-lite"/>
    </source>
</evidence>
<dbReference type="AlphaFoldDB" id="A0AAN8MYG3"/>
<feature type="region of interest" description="Disordered" evidence="1">
    <location>
        <begin position="91"/>
        <end position="238"/>
    </location>
</feature>
<dbReference type="Proteomes" id="UP001313282">
    <property type="component" value="Unassembled WGS sequence"/>
</dbReference>
<reference evidence="2 3" key="1">
    <citation type="submission" date="2019-10" db="EMBL/GenBank/DDBJ databases">
        <authorList>
            <person name="Palmer J.M."/>
        </authorList>
    </citation>
    <scope>NUCLEOTIDE SEQUENCE [LARGE SCALE GENOMIC DNA]</scope>
    <source>
        <strain evidence="2 3">TWF718</strain>
    </source>
</reference>
<accession>A0AAN8MYG3</accession>
<keyword evidence="3" id="KW-1185">Reference proteome</keyword>
<gene>
    <name evidence="2" type="ORF">TWF718_010515</name>
</gene>
<feature type="compositionally biased region" description="Low complexity" evidence="1">
    <location>
        <begin position="156"/>
        <end position="173"/>
    </location>
</feature>
<sequence length="238" mass="26702">MNRHNALPMAVKRFKRPNTSSYELQDLPKKAPPAEKQCYFVIFKYLACDGYQNGHGRGVPKSTCTDPSCKPNFASVPGFCPECIAVSMRDDSSIDSRRKARKRRQAYNKLNSESNEIVPVPNRGPRARYEEATRRSLRTPEADPPKKTETKPTPPKRTNTSSTRKSGDSSSLGSGFGGYENCGRVRRPSQSYGGYSYKEFVISEMGARDLDHDSEEEIDRRRSPKPAASGLKALFKRL</sequence>
<evidence type="ECO:0000313" key="2">
    <source>
        <dbReference type="EMBL" id="KAK6335073.1"/>
    </source>
</evidence>
<protein>
    <submittedName>
        <fullName evidence="2">Uncharacterized protein</fullName>
    </submittedName>
</protein>
<comment type="caution">
    <text evidence="2">The sequence shown here is derived from an EMBL/GenBank/DDBJ whole genome shotgun (WGS) entry which is preliminary data.</text>
</comment>
<proteinExistence type="predicted"/>
<organism evidence="2 3">
    <name type="scientific">Orbilia javanica</name>
    <dbReference type="NCBI Taxonomy" id="47235"/>
    <lineage>
        <taxon>Eukaryota</taxon>
        <taxon>Fungi</taxon>
        <taxon>Dikarya</taxon>
        <taxon>Ascomycota</taxon>
        <taxon>Pezizomycotina</taxon>
        <taxon>Orbiliomycetes</taxon>
        <taxon>Orbiliales</taxon>
        <taxon>Orbiliaceae</taxon>
        <taxon>Orbilia</taxon>
    </lineage>
</organism>